<dbReference type="SUPFAM" id="SSF57756">
    <property type="entry name" value="Retrovirus zinc finger-like domains"/>
    <property type="match status" value="1"/>
</dbReference>
<evidence type="ECO:0000256" key="3">
    <source>
        <dbReference type="ARBA" id="ARBA00022750"/>
    </source>
</evidence>
<evidence type="ECO:0000256" key="5">
    <source>
        <dbReference type="SAM" id="MobiDB-lite"/>
    </source>
</evidence>
<dbReference type="PANTHER" id="PTHR42648">
    <property type="entry name" value="TRANSPOSASE, PUTATIVE-RELATED"/>
    <property type="match status" value="1"/>
</dbReference>
<evidence type="ECO:0000313" key="7">
    <source>
        <dbReference type="EMBL" id="KAG8499888.1"/>
    </source>
</evidence>
<dbReference type="PANTHER" id="PTHR42648:SF18">
    <property type="entry name" value="RETROTRANSPOSON, UNCLASSIFIED-LIKE PROTEIN"/>
    <property type="match status" value="1"/>
</dbReference>
<protein>
    <recommendedName>
        <fullName evidence="6">Integrase catalytic domain-containing protein</fullName>
    </recommendedName>
</protein>
<dbReference type="OrthoDB" id="547913at2759"/>
<dbReference type="InterPro" id="IPR039537">
    <property type="entry name" value="Retrotran_Ty1/copia-like"/>
</dbReference>
<dbReference type="GO" id="GO:0015074">
    <property type="term" value="P:DNA integration"/>
    <property type="evidence" value="ECO:0007669"/>
    <property type="project" value="InterPro"/>
</dbReference>
<dbReference type="InterPro" id="IPR036875">
    <property type="entry name" value="Znf_CCHC_sf"/>
</dbReference>
<dbReference type="InterPro" id="IPR057670">
    <property type="entry name" value="SH3_retrovirus"/>
</dbReference>
<dbReference type="GO" id="GO:0006508">
    <property type="term" value="P:proteolysis"/>
    <property type="evidence" value="ECO:0007669"/>
    <property type="project" value="UniProtKB-KW"/>
</dbReference>
<dbReference type="SUPFAM" id="SSF56672">
    <property type="entry name" value="DNA/RNA polymerases"/>
    <property type="match status" value="1"/>
</dbReference>
<dbReference type="GO" id="GO:0004190">
    <property type="term" value="F:aspartic-type endopeptidase activity"/>
    <property type="evidence" value="ECO:0007669"/>
    <property type="project" value="UniProtKB-KW"/>
</dbReference>
<dbReference type="Pfam" id="PF07727">
    <property type="entry name" value="RVT_2"/>
    <property type="match status" value="1"/>
</dbReference>
<feature type="compositionally biased region" description="Basic and acidic residues" evidence="5">
    <location>
        <begin position="272"/>
        <end position="282"/>
    </location>
</feature>
<dbReference type="EMBL" id="JAHUZN010000003">
    <property type="protein sequence ID" value="KAG8499888.1"/>
    <property type="molecule type" value="Genomic_DNA"/>
</dbReference>
<dbReference type="InterPro" id="IPR054722">
    <property type="entry name" value="PolX-like_BBD"/>
</dbReference>
<dbReference type="GO" id="GO:0008270">
    <property type="term" value="F:zinc ion binding"/>
    <property type="evidence" value="ECO:0007669"/>
    <property type="project" value="InterPro"/>
</dbReference>
<dbReference type="InterPro" id="IPR001584">
    <property type="entry name" value="Integrase_cat-core"/>
</dbReference>
<dbReference type="InterPro" id="IPR043502">
    <property type="entry name" value="DNA/RNA_pol_sf"/>
</dbReference>
<comment type="caution">
    <text evidence="7">The sequence shown here is derived from an EMBL/GenBank/DDBJ whole genome shotgun (WGS) entry which is preliminary data.</text>
</comment>
<dbReference type="SUPFAM" id="SSF53098">
    <property type="entry name" value="Ribonuclease H-like"/>
    <property type="match status" value="1"/>
</dbReference>
<dbReference type="InterPro" id="IPR012337">
    <property type="entry name" value="RNaseH-like_sf"/>
</dbReference>
<evidence type="ECO:0000256" key="2">
    <source>
        <dbReference type="ARBA" id="ARBA00022723"/>
    </source>
</evidence>
<dbReference type="AlphaFoldDB" id="A0A8J5ZDR4"/>
<evidence type="ECO:0000256" key="1">
    <source>
        <dbReference type="ARBA" id="ARBA00022670"/>
    </source>
</evidence>
<evidence type="ECO:0000256" key="4">
    <source>
        <dbReference type="ARBA" id="ARBA00022801"/>
    </source>
</evidence>
<keyword evidence="2" id="KW-0479">Metal-binding</keyword>
<dbReference type="InterPro" id="IPR036397">
    <property type="entry name" value="RNaseH_sf"/>
</dbReference>
<keyword evidence="8" id="KW-1185">Reference proteome</keyword>
<evidence type="ECO:0000259" key="6">
    <source>
        <dbReference type="PROSITE" id="PS50994"/>
    </source>
</evidence>
<reference evidence="7 8" key="1">
    <citation type="journal article" date="2021" name="bioRxiv">
        <title>The Gossypium anomalum genome as a resource for cotton improvement and evolutionary analysis of hybrid incompatibility.</title>
        <authorList>
            <person name="Grover C.E."/>
            <person name="Yuan D."/>
            <person name="Arick M.A."/>
            <person name="Miller E.R."/>
            <person name="Hu G."/>
            <person name="Peterson D.G."/>
            <person name="Wendel J.F."/>
            <person name="Udall J.A."/>
        </authorList>
    </citation>
    <scope>NUCLEOTIDE SEQUENCE [LARGE SCALE GENOMIC DNA]</scope>
    <source>
        <strain evidence="7">JFW-Udall</strain>
        <tissue evidence="7">Leaf</tissue>
    </source>
</reference>
<dbReference type="GO" id="GO:0003676">
    <property type="term" value="F:nucleic acid binding"/>
    <property type="evidence" value="ECO:0007669"/>
    <property type="project" value="InterPro"/>
</dbReference>
<dbReference type="Gene3D" id="3.30.420.10">
    <property type="entry name" value="Ribonuclease H-like superfamily/Ribonuclease H"/>
    <property type="match status" value="1"/>
</dbReference>
<keyword evidence="1" id="KW-0645">Protease</keyword>
<organism evidence="7 8">
    <name type="scientific">Gossypium anomalum</name>
    <dbReference type="NCBI Taxonomy" id="47600"/>
    <lineage>
        <taxon>Eukaryota</taxon>
        <taxon>Viridiplantae</taxon>
        <taxon>Streptophyta</taxon>
        <taxon>Embryophyta</taxon>
        <taxon>Tracheophyta</taxon>
        <taxon>Spermatophyta</taxon>
        <taxon>Magnoliopsida</taxon>
        <taxon>eudicotyledons</taxon>
        <taxon>Gunneridae</taxon>
        <taxon>Pentapetalae</taxon>
        <taxon>rosids</taxon>
        <taxon>malvids</taxon>
        <taxon>Malvales</taxon>
        <taxon>Malvaceae</taxon>
        <taxon>Malvoideae</taxon>
        <taxon>Gossypium</taxon>
    </lineage>
</organism>
<dbReference type="Pfam" id="PF14223">
    <property type="entry name" value="Retrotran_gag_2"/>
    <property type="match status" value="1"/>
</dbReference>
<dbReference type="InterPro" id="IPR013103">
    <property type="entry name" value="RVT_2"/>
</dbReference>
<evidence type="ECO:0000313" key="8">
    <source>
        <dbReference type="Proteomes" id="UP000701853"/>
    </source>
</evidence>
<gene>
    <name evidence="7" type="ORF">CXB51_006555</name>
</gene>
<feature type="domain" description="Integrase catalytic" evidence="6">
    <location>
        <begin position="457"/>
        <end position="633"/>
    </location>
</feature>
<accession>A0A8J5ZDR4</accession>
<name>A0A8J5ZDR4_9ROSI</name>
<keyword evidence="3" id="KW-0064">Aspartyl protease</keyword>
<sequence length="1003" mass="115574">MARGADIPSILMYGKGVKGGNKQQYVCYPDEIQQLQMYVCCPDEMSFTPPPQPVFAGENYHIWVIKMKTYLQVHDLWNVIENDAEPPPLRANPTIAQMRQHSEECAKKHKAMACLQNGVSDVIFTRIMACDSPKQAWEKLKEEFMGLDKTRQQQLINLRRNFENLKMRESKTIKQYSDRIMAIVNNIRLLGDDFSQSRVVEKVISTLPEKFESKISSLEDSRDLSTISLSELVNSLYALEQKRANRQEEHPEGAFQAKVKEGSGSSQKGKKPWLDKREKSKKDAEKRSFSPCIYCKKITHLEKNCWHRSDVQCWRCKQFGHAEKEEHVFSVFCYATSNKISKNWLVDSGCSHHMASDERLFKNLDRSFTSKVKVGNDNLIEAKGKRDVVISTHSGNKVISDVLYMPDIGQNLLSVGQLIEKGYSLVFKNNSCVVEDAFGQILVTVAMIDRCFMLDARLLFPVNKAWRARDKLELVHTDICGPMRSSSLNDSKYFVLFVDDFSRFCWIYFLKQKSEVFEAFNKFKALVENQLGCKIKALRSDNGAEYLSEKFHKLCEQAGIHHQLTTVYTPQQNEVCERKNRTVFDMARCLLFESKLPSKFWAEVANTSVYLLNRLPTTAVKDKTPFEVWHDLKPTVSHLKVFGCVCYTLIPAKKRTKLDKRSMPGIFVGYSSINKGYRVYDPSTKKILVSRNVRFDEEKVWSWNDANANLSEENQLDSNLELAEEGPADKDFDEEPVRGTRTIADIYQRCNVAIVEPSNFEEAAKNKSWKKAMEAELEIIYKNDTWDLVDRPDHKKVISVKWVFRAKYNADVVKGYSQQYGIDFMETFAPEEIFIEQPEGFKVPGEEHKVYKLKKALYGLKQALRAWYDRVDMYLSKLGFKKSVSEPTLFIKKSENETLLIVSFYVDDLLVTGSKGELIDEFKVQMQEVFEMTDLGVMTYFLGIEVNQSDQGIFICQHAFALKILNRFCMSNCKTVSTPVAQREKLTSCGNQERVDERNIKAW</sequence>
<dbReference type="PROSITE" id="PS50994">
    <property type="entry name" value="INTEGRASE"/>
    <property type="match status" value="1"/>
</dbReference>
<feature type="region of interest" description="Disordered" evidence="5">
    <location>
        <begin position="247"/>
        <end position="282"/>
    </location>
</feature>
<dbReference type="Proteomes" id="UP000701853">
    <property type="component" value="Chromosome 3"/>
</dbReference>
<dbReference type="Pfam" id="PF00665">
    <property type="entry name" value="rve"/>
    <property type="match status" value="1"/>
</dbReference>
<dbReference type="Pfam" id="PF22936">
    <property type="entry name" value="Pol_BBD"/>
    <property type="match status" value="1"/>
</dbReference>
<proteinExistence type="predicted"/>
<dbReference type="Pfam" id="PF25597">
    <property type="entry name" value="SH3_retrovirus"/>
    <property type="match status" value="1"/>
</dbReference>
<keyword evidence="4" id="KW-0378">Hydrolase</keyword>